<proteinExistence type="predicted"/>
<gene>
    <name evidence="1" type="ORF">FRX31_020511</name>
</gene>
<sequence>MKKQYIFAQSLLSPLTYKDFTERTILWGRDSLTIPSSEVLINLTSCLNGLTGKDINQLINYTDLLNYQVLYSIQHFNRTSLAT</sequence>
<comment type="caution">
    <text evidence="1">The sequence shown here is derived from an EMBL/GenBank/DDBJ whole genome shotgun (WGS) entry which is preliminary data.</text>
</comment>
<organism evidence="1 2">
    <name type="scientific">Thalictrum thalictroides</name>
    <name type="common">Rue-anemone</name>
    <name type="synonym">Anemone thalictroides</name>
    <dbReference type="NCBI Taxonomy" id="46969"/>
    <lineage>
        <taxon>Eukaryota</taxon>
        <taxon>Viridiplantae</taxon>
        <taxon>Streptophyta</taxon>
        <taxon>Embryophyta</taxon>
        <taxon>Tracheophyta</taxon>
        <taxon>Spermatophyta</taxon>
        <taxon>Magnoliopsida</taxon>
        <taxon>Ranunculales</taxon>
        <taxon>Ranunculaceae</taxon>
        <taxon>Thalictroideae</taxon>
        <taxon>Thalictrum</taxon>
    </lineage>
</organism>
<evidence type="ECO:0000313" key="1">
    <source>
        <dbReference type="EMBL" id="KAF5189903.1"/>
    </source>
</evidence>
<dbReference type="EMBL" id="JABWDY010024875">
    <property type="protein sequence ID" value="KAF5189903.1"/>
    <property type="molecule type" value="Genomic_DNA"/>
</dbReference>
<dbReference type="Proteomes" id="UP000554482">
    <property type="component" value="Unassembled WGS sequence"/>
</dbReference>
<name>A0A7J6VYG4_THATH</name>
<accession>A0A7J6VYG4</accession>
<protein>
    <submittedName>
        <fullName evidence="1">Uncharacterized protein</fullName>
    </submittedName>
</protein>
<dbReference type="AlphaFoldDB" id="A0A7J6VYG4"/>
<reference evidence="1 2" key="1">
    <citation type="submission" date="2020-06" db="EMBL/GenBank/DDBJ databases">
        <title>Transcriptomic and genomic resources for Thalictrum thalictroides and T. hernandezii: Facilitating candidate gene discovery in an emerging model plant lineage.</title>
        <authorList>
            <person name="Arias T."/>
            <person name="Riano-Pachon D.M."/>
            <person name="Di Stilio V.S."/>
        </authorList>
    </citation>
    <scope>NUCLEOTIDE SEQUENCE [LARGE SCALE GENOMIC DNA]</scope>
    <source>
        <strain evidence="2">cv. WT478/WT964</strain>
        <tissue evidence="1">Leaves</tissue>
    </source>
</reference>
<keyword evidence="2" id="KW-1185">Reference proteome</keyword>
<evidence type="ECO:0000313" key="2">
    <source>
        <dbReference type="Proteomes" id="UP000554482"/>
    </source>
</evidence>